<proteinExistence type="predicted"/>
<sequence>MCYVAKAILRLISSFLFSNVKKTSAKILISHFNWCIKKRKKIKNKSTTPGLIILNRFCLDIASN</sequence>
<dbReference type="HOGENOM" id="CLU_2870411_0_0_1"/>
<dbReference type="Proteomes" id="UP000014500">
    <property type="component" value="Unassembled WGS sequence"/>
</dbReference>
<keyword evidence="2" id="KW-1185">Reference proteome</keyword>
<reference evidence="2" key="1">
    <citation type="submission" date="2011-05" db="EMBL/GenBank/DDBJ databases">
        <authorList>
            <person name="Richards S.R."/>
            <person name="Qu J."/>
            <person name="Jiang H."/>
            <person name="Jhangiani S.N."/>
            <person name="Agravi P."/>
            <person name="Goodspeed R."/>
            <person name="Gross S."/>
            <person name="Mandapat C."/>
            <person name="Jackson L."/>
            <person name="Mathew T."/>
            <person name="Pu L."/>
            <person name="Thornton R."/>
            <person name="Saada N."/>
            <person name="Wilczek-Boney K.B."/>
            <person name="Lee S."/>
            <person name="Kovar C."/>
            <person name="Wu Y."/>
            <person name="Scherer S.E."/>
            <person name="Worley K.C."/>
            <person name="Muzny D.M."/>
            <person name="Gibbs R."/>
        </authorList>
    </citation>
    <scope>NUCLEOTIDE SEQUENCE</scope>
    <source>
        <strain evidence="2">Brora</strain>
    </source>
</reference>
<protein>
    <submittedName>
        <fullName evidence="1">Uncharacterized protein</fullName>
    </submittedName>
</protein>
<name>T1JIZ0_STRMM</name>
<accession>T1JIZ0</accession>
<reference evidence="1" key="2">
    <citation type="submission" date="2015-02" db="UniProtKB">
        <authorList>
            <consortium name="EnsemblMetazoa"/>
        </authorList>
    </citation>
    <scope>IDENTIFICATION</scope>
</reference>
<dbReference type="EnsemblMetazoa" id="SMAR013821-RA">
    <property type="protein sequence ID" value="SMAR013821-PA"/>
    <property type="gene ID" value="SMAR013821"/>
</dbReference>
<dbReference type="AlphaFoldDB" id="T1JIZ0"/>
<organism evidence="1 2">
    <name type="scientific">Strigamia maritima</name>
    <name type="common">European centipede</name>
    <name type="synonym">Geophilus maritimus</name>
    <dbReference type="NCBI Taxonomy" id="126957"/>
    <lineage>
        <taxon>Eukaryota</taxon>
        <taxon>Metazoa</taxon>
        <taxon>Ecdysozoa</taxon>
        <taxon>Arthropoda</taxon>
        <taxon>Myriapoda</taxon>
        <taxon>Chilopoda</taxon>
        <taxon>Pleurostigmophora</taxon>
        <taxon>Geophilomorpha</taxon>
        <taxon>Linotaeniidae</taxon>
        <taxon>Strigamia</taxon>
    </lineage>
</organism>
<dbReference type="EMBL" id="JH431806">
    <property type="status" value="NOT_ANNOTATED_CDS"/>
    <property type="molecule type" value="Genomic_DNA"/>
</dbReference>
<evidence type="ECO:0000313" key="2">
    <source>
        <dbReference type="Proteomes" id="UP000014500"/>
    </source>
</evidence>
<evidence type="ECO:0000313" key="1">
    <source>
        <dbReference type="EnsemblMetazoa" id="SMAR013821-PA"/>
    </source>
</evidence>